<dbReference type="SUPFAM" id="SSF53300">
    <property type="entry name" value="vWA-like"/>
    <property type="match status" value="1"/>
</dbReference>
<dbReference type="Gene3D" id="3.40.50.410">
    <property type="entry name" value="von Willebrand factor, type A domain"/>
    <property type="match status" value="1"/>
</dbReference>
<feature type="transmembrane region" description="Helical" evidence="2">
    <location>
        <begin position="12"/>
        <end position="34"/>
    </location>
</feature>
<dbReference type="AlphaFoldDB" id="A0A918VLW3"/>
<proteinExistence type="predicted"/>
<comment type="caution">
    <text evidence="3">The sequence shown here is derived from an EMBL/GenBank/DDBJ whole genome shotgun (WGS) entry which is preliminary data.</text>
</comment>
<keyword evidence="1" id="KW-0175">Coiled coil</keyword>
<dbReference type="InterPro" id="IPR036465">
    <property type="entry name" value="vWFA_dom_sf"/>
</dbReference>
<protein>
    <recommendedName>
        <fullName evidence="5">VWA domain-containing protein</fullName>
    </recommendedName>
</protein>
<organism evidence="3 4">
    <name type="scientific">Arenicella chitinivorans</name>
    <dbReference type="NCBI Taxonomy" id="1329800"/>
    <lineage>
        <taxon>Bacteria</taxon>
        <taxon>Pseudomonadati</taxon>
        <taxon>Pseudomonadota</taxon>
        <taxon>Gammaproteobacteria</taxon>
        <taxon>Arenicellales</taxon>
        <taxon>Arenicellaceae</taxon>
        <taxon>Arenicella</taxon>
    </lineage>
</organism>
<evidence type="ECO:0008006" key="5">
    <source>
        <dbReference type="Google" id="ProtNLM"/>
    </source>
</evidence>
<sequence>MARKKIRNTSTFSLSFLDIMSCGLGAAVLIFLLLKHVVDAPVTMQDPQVMSEISLLEEEILAGEKDLVRIRNTMSDTSDESVIAQGLARRIQDDIDKLQAEIEEIQPESDNNVPGLKAKIARLARQKRALEAEIPAGNKAYEFTGDGERQYLTGVRLGGENVLILVDASASMLDESIVNVLRRRNMRDEFKLQAPKWNRTLAITQWIVANLPMTSDFQVLAFNDDVKPVFGDQVDNWYQVADRASVASAVQGMSTVVPEKGTNLHKVFEAAMAMRPKPDNIFLITDGLPTQGGDAPTSGSISGRDRLRVFNDAVGLLKGVSVNTFLLPMEGDPYAAAAFWRLAIRSRGSFVTPARDWP</sequence>
<feature type="coiled-coil region" evidence="1">
    <location>
        <begin position="88"/>
        <end position="133"/>
    </location>
</feature>
<dbReference type="Proteomes" id="UP000614811">
    <property type="component" value="Unassembled WGS sequence"/>
</dbReference>
<keyword evidence="2" id="KW-0472">Membrane</keyword>
<keyword evidence="2" id="KW-1133">Transmembrane helix</keyword>
<dbReference type="RefSeq" id="WP_189400912.1">
    <property type="nucleotide sequence ID" value="NZ_BMXA01000003.1"/>
</dbReference>
<accession>A0A918VLW3</accession>
<gene>
    <name evidence="3" type="ORF">GCM10008090_22070</name>
</gene>
<keyword evidence="4" id="KW-1185">Reference proteome</keyword>
<evidence type="ECO:0000256" key="2">
    <source>
        <dbReference type="SAM" id="Phobius"/>
    </source>
</evidence>
<evidence type="ECO:0000313" key="4">
    <source>
        <dbReference type="Proteomes" id="UP000614811"/>
    </source>
</evidence>
<name>A0A918VLW3_9GAMM</name>
<reference evidence="3" key="1">
    <citation type="journal article" date="2014" name="Int. J. Syst. Evol. Microbiol.">
        <title>Complete genome sequence of Corynebacterium casei LMG S-19264T (=DSM 44701T), isolated from a smear-ripened cheese.</title>
        <authorList>
            <consortium name="US DOE Joint Genome Institute (JGI-PGF)"/>
            <person name="Walter F."/>
            <person name="Albersmeier A."/>
            <person name="Kalinowski J."/>
            <person name="Ruckert C."/>
        </authorList>
    </citation>
    <scope>NUCLEOTIDE SEQUENCE</scope>
    <source>
        <strain evidence="3">KCTC 12711</strain>
    </source>
</reference>
<dbReference type="EMBL" id="BMXA01000003">
    <property type="protein sequence ID" value="GHA11856.1"/>
    <property type="molecule type" value="Genomic_DNA"/>
</dbReference>
<keyword evidence="2" id="KW-0812">Transmembrane</keyword>
<evidence type="ECO:0000256" key="1">
    <source>
        <dbReference type="SAM" id="Coils"/>
    </source>
</evidence>
<evidence type="ECO:0000313" key="3">
    <source>
        <dbReference type="EMBL" id="GHA11856.1"/>
    </source>
</evidence>
<reference evidence="3" key="2">
    <citation type="submission" date="2020-09" db="EMBL/GenBank/DDBJ databases">
        <authorList>
            <person name="Sun Q."/>
            <person name="Kim S."/>
        </authorList>
    </citation>
    <scope>NUCLEOTIDE SEQUENCE</scope>
    <source>
        <strain evidence="3">KCTC 12711</strain>
    </source>
</reference>